<proteinExistence type="predicted"/>
<dbReference type="SUPFAM" id="SSF109854">
    <property type="entry name" value="DinB/YfiT-like putative metalloenzymes"/>
    <property type="match status" value="1"/>
</dbReference>
<dbReference type="Gene3D" id="1.20.120.450">
    <property type="entry name" value="dinb family like domain"/>
    <property type="match status" value="1"/>
</dbReference>
<dbReference type="AlphaFoldDB" id="A0A502EL59"/>
<dbReference type="Proteomes" id="UP000319700">
    <property type="component" value="Unassembled WGS sequence"/>
</dbReference>
<dbReference type="RefSeq" id="WP_140508846.1">
    <property type="nucleotide sequence ID" value="NZ_RCZH01000010.1"/>
</dbReference>
<evidence type="ECO:0000313" key="3">
    <source>
        <dbReference type="Proteomes" id="UP000319700"/>
    </source>
</evidence>
<dbReference type="OrthoDB" id="679284at2"/>
<sequence length="168" mass="19453">MKTELKQEIETTFGQLYQAISLFTQNEINLIPFEGSWTAGQVTRHIIKATTGFHQICDGNTKKLHAAFDEKVPIIKKIFLDFNSKYNSPEFIYPETKDYDKTELLSTLQKIENEMLDIAENYDLTLTCMDFEIPGIGNLTIYELLTFGISHSKRHTHQLQNIYKVINK</sequence>
<evidence type="ECO:0000259" key="1">
    <source>
        <dbReference type="Pfam" id="PF12867"/>
    </source>
</evidence>
<comment type="caution">
    <text evidence="2">The sequence shown here is derived from an EMBL/GenBank/DDBJ whole genome shotgun (WGS) entry which is preliminary data.</text>
</comment>
<dbReference type="InterPro" id="IPR034660">
    <property type="entry name" value="DinB/YfiT-like"/>
</dbReference>
<feature type="domain" description="DinB-like" evidence="1">
    <location>
        <begin position="10"/>
        <end position="159"/>
    </location>
</feature>
<name>A0A502EL59_9FLAO</name>
<reference evidence="2 3" key="1">
    <citation type="journal article" date="2019" name="Environ. Microbiol.">
        <title>Species interactions and distinct microbial communities in high Arctic permafrost affected cryosols are associated with the CH4 and CO2 gas fluxes.</title>
        <authorList>
            <person name="Altshuler I."/>
            <person name="Hamel J."/>
            <person name="Turney S."/>
            <person name="Magnuson E."/>
            <person name="Levesque R."/>
            <person name="Greer C."/>
            <person name="Whyte L.G."/>
        </authorList>
    </citation>
    <scope>NUCLEOTIDE SEQUENCE [LARGE SCALE GENOMIC DNA]</scope>
    <source>
        <strain evidence="2 3">42</strain>
    </source>
</reference>
<protein>
    <submittedName>
        <fullName evidence="2">DinB family protein</fullName>
    </submittedName>
</protein>
<accession>A0A502EL59</accession>
<dbReference type="InterPro" id="IPR024775">
    <property type="entry name" value="DinB-like"/>
</dbReference>
<organism evidence="2 3">
    <name type="scientific">Flavobacterium pectinovorum</name>
    <dbReference type="NCBI Taxonomy" id="29533"/>
    <lineage>
        <taxon>Bacteria</taxon>
        <taxon>Pseudomonadati</taxon>
        <taxon>Bacteroidota</taxon>
        <taxon>Flavobacteriia</taxon>
        <taxon>Flavobacteriales</taxon>
        <taxon>Flavobacteriaceae</taxon>
        <taxon>Flavobacterium</taxon>
    </lineage>
</organism>
<dbReference type="Pfam" id="PF12867">
    <property type="entry name" value="DinB_2"/>
    <property type="match status" value="1"/>
</dbReference>
<evidence type="ECO:0000313" key="2">
    <source>
        <dbReference type="EMBL" id="TPG38448.1"/>
    </source>
</evidence>
<dbReference type="EMBL" id="RCZH01000010">
    <property type="protein sequence ID" value="TPG38448.1"/>
    <property type="molecule type" value="Genomic_DNA"/>
</dbReference>
<gene>
    <name evidence="2" type="ORF">EAH81_16130</name>
</gene>
<keyword evidence="3" id="KW-1185">Reference proteome</keyword>